<dbReference type="InterPro" id="IPR021717">
    <property type="entry name" value="Nucleoporin_Nup160"/>
</dbReference>
<dbReference type="EMBL" id="FR824089">
    <property type="protein sequence ID" value="CCA18073.1"/>
    <property type="molecule type" value="Genomic_DNA"/>
</dbReference>
<gene>
    <name evidence="2" type="primary">AlNc14C44G3632</name>
    <name evidence="2" type="ORF">ALNC14_042160</name>
</gene>
<protein>
    <submittedName>
        <fullName evidence="2">Uncharacterized protein AlNc14C44G3632</fullName>
    </submittedName>
</protein>
<accession>F0WAA3</accession>
<dbReference type="Pfam" id="PF23354">
    <property type="entry name" value="TPR_NUP160_120_M"/>
    <property type="match status" value="1"/>
</dbReference>
<dbReference type="HOGENOM" id="CLU_244305_0_0_1"/>
<evidence type="ECO:0000259" key="1">
    <source>
        <dbReference type="Pfam" id="PF23354"/>
    </source>
</evidence>
<organism evidence="2">
    <name type="scientific">Albugo laibachii Nc14</name>
    <dbReference type="NCBI Taxonomy" id="890382"/>
    <lineage>
        <taxon>Eukaryota</taxon>
        <taxon>Sar</taxon>
        <taxon>Stramenopiles</taxon>
        <taxon>Oomycota</taxon>
        <taxon>Peronosporomycetes</taxon>
        <taxon>Albuginales</taxon>
        <taxon>Albuginaceae</taxon>
        <taxon>Albugo</taxon>
    </lineage>
</organism>
<dbReference type="PANTHER" id="PTHR21286:SF0">
    <property type="entry name" value="NUCLEAR PORE COMPLEX PROTEIN NUP160"/>
    <property type="match status" value="1"/>
</dbReference>
<dbReference type="GO" id="GO:0005643">
    <property type="term" value="C:nuclear pore"/>
    <property type="evidence" value="ECO:0007669"/>
    <property type="project" value="TreeGrafter"/>
</dbReference>
<reference evidence="2" key="2">
    <citation type="submission" date="2011-02" db="EMBL/GenBank/DDBJ databases">
        <authorList>
            <person name="MacLean D."/>
        </authorList>
    </citation>
    <scope>NUCLEOTIDE SEQUENCE</scope>
</reference>
<name>F0WAA3_9STRA</name>
<feature type="domain" description="NUP160 middle TPR" evidence="1">
    <location>
        <begin position="1232"/>
        <end position="1344"/>
    </location>
</feature>
<dbReference type="GO" id="GO:0017056">
    <property type="term" value="F:structural constituent of nuclear pore"/>
    <property type="evidence" value="ECO:0007669"/>
    <property type="project" value="TreeGrafter"/>
</dbReference>
<sequence length="1721" mass="193658">MLFKETPFASFQNANTIPSCVIPSPHGENSDTEKEAAKSHFKACVIPNGISVSESLSHPSVTISILTLDGTVHQLLYFLDQNATMLASEEADIRNQPKIERSSEIYSGISLFSFHDRQQGSILAVTKQDGSMKLATDVLNLLYSYQIISGVTSTDAIAAALWINGHNLIIGTLAGQLIGANLPVDATPLGDTVSISSQGKMHEFTFSNSSLFGWFWHGVLGTSKRKQLISESDSDLMINDKDSVGCQRALDQGFAESIIAIAYLVASSDEDSTSELRENGGFTDLNDLLLVSLSADLTLAVWSYRTRSCIATQSLSSLFLGSRGKDYNDIVGQLPAHELALHNQTVTAAKVVILPDSTQDDCRILTAFVGSSTVFLLRGELHPSKHTANLTVTREFTVQDDSWGKSSICPKFVDLCFDKGCMYSAWRYHGRDWFFVHNEATRRTGPRYMAGTLLESLGGVLDEWRSDEAHLLQELVMRVPDFALHKAEHTKETQKIQLKAIDRFFLDRIMDVPFFSGPYFNYAMRNLDNTWFSDRSFMSAPSTSFKLELIKAVDKDWIATMKDRTRRDARQSRCTVQAITPGLTDYIWLRFLSWTRLLDSCLTAWHHDCKFFGFTDTMHSPFSGLPLLVHQNRVSWPWPAPSYLLEDHLINKTSGAEMLKSSVLPLFSKYQISCLQYKVEEGVISSADLTKDLHSTATQDIMNAAKHITRLIESRSMEYGCKEFGRRAFCSLDLLLKLRTALYGEPELQMKVLADLVASSTPVNEVLNEYSPSDVDMDMVAIDGITDEEALESDECCSTTKSQKLVHGRHQSISDELMLSLAVSVKDAVNLMRQHSTRIVLLLAYLTECRPIFVSKRVLEYVHSELFANAITSLRQWTMAELITHISSLESGEPDPIECESATRSTSCLFGSYMKEKSAQWSDAQSHSRALSILVGSFHKQQLSTCGTLNTAIRISDVQLTKAKTSQDSLKCAVMELVSLVYYGRDGLLDLLCEKNHYQLAISMMTNKICTSDANNLSGECVSTDPVLHPAVLVKIGECFARDGYKQYGEAKNKSLTKNLFMDDTKAIFTNTYAISCFRQAIRCFSWCLPSVVAEEDDVFTGTTSIKKFLSGVIAVLKECIPLEYSRELLQFLWTVAAKFSHDEQVLNDSLNVPNSNSLYSQAWGIYMAQDPALQTLVWINIFKYSLENLDLRSAHVALMRLSEVSQCSDTEQNIRHDEMTFEATNTQEGIIECISQFVKKCMQHGHLDSLCDLQWASSEQQIDKYLEWHAAHCNVLKKETFLKGHESQPSVVSIDWAVVDIYKSLYALNMRNRQPIHAASTMYSLYLRLKWTTLSCNRLINQCLTLQHEAITVTYSVLLSVPLQHRWLTRKFLGEEIMARLQREEESPVRNSADKMRIMKQDCKEALSIATFADIASEMVILSGKAWLLQHRHFLESLSEDGGFVDARVLYPLGASDIVPLLLHSALVCCRYYDSASVTESAFAITKNDKERIASQALELIWAILAQNIDKKEAEYHHVLRSISRMCVTSGSNASSLCFILLRSSLNHVGDDLSAWELAAQILLDPEHVNATRRRHEFQGGLHICVPKWFMEGLEHRSPTTLLKMFLRYGIILEAFRLAMTMIPDGLLHESEEEFVLRIRESNIRKLPWLPWNLFDMLLEMGAEFRNNIPKEDVSLIENVTAAMAHFSSKLERYIRYIHRLDAAQSIGIATLNSDALSRV</sequence>
<proteinExistence type="predicted"/>
<evidence type="ECO:0000313" key="2">
    <source>
        <dbReference type="EMBL" id="CCA18073.1"/>
    </source>
</evidence>
<dbReference type="PANTHER" id="PTHR21286">
    <property type="entry name" value="NUCLEAR PORE COMPLEX PROTEIN NUP160"/>
    <property type="match status" value="1"/>
</dbReference>
<reference evidence="2" key="1">
    <citation type="journal article" date="2011" name="PLoS Biol.">
        <title>Gene gain and loss during evolution of obligate parasitism in the white rust pathogen of Arabidopsis thaliana.</title>
        <authorList>
            <person name="Kemen E."/>
            <person name="Gardiner A."/>
            <person name="Schultz-Larsen T."/>
            <person name="Kemen A.C."/>
            <person name="Balmuth A.L."/>
            <person name="Robert-Seilaniantz A."/>
            <person name="Bailey K."/>
            <person name="Holub E."/>
            <person name="Studholme D.J."/>
            <person name="Maclean D."/>
            <person name="Jones J.D."/>
        </authorList>
    </citation>
    <scope>NUCLEOTIDE SEQUENCE</scope>
</reference>
<dbReference type="InterPro" id="IPR056535">
    <property type="entry name" value="TPR_NUP160_M"/>
</dbReference>